<dbReference type="PROSITE" id="PS51688">
    <property type="entry name" value="ICA"/>
    <property type="match status" value="1"/>
</dbReference>
<keyword evidence="2" id="KW-1227">Viral tail protein</keyword>
<evidence type="ECO:0000313" key="5">
    <source>
        <dbReference type="EMBL" id="ASM62939.1"/>
    </source>
</evidence>
<feature type="compositionally biased region" description="Low complexity" evidence="3">
    <location>
        <begin position="238"/>
        <end position="253"/>
    </location>
</feature>
<dbReference type="GO" id="GO:0098015">
    <property type="term" value="C:virus tail"/>
    <property type="evidence" value="ECO:0007669"/>
    <property type="project" value="UniProtKB-KW"/>
</dbReference>
<reference evidence="5 6" key="1">
    <citation type="submission" date="2017-06" db="EMBL/GenBank/DDBJ databases">
        <title>Complete genome sequence of Escherhichia coli phage OSYSP.</title>
        <authorList>
            <person name="Yesil M."/>
            <person name="Huang E."/>
            <person name="Yang X."/>
            <person name="Yousef A.E."/>
        </authorList>
    </citation>
    <scope>NUCLEOTIDE SEQUENCE [LARGE SCALE GENOMIC DNA]</scope>
</reference>
<feature type="compositionally biased region" description="Low complexity" evidence="3">
    <location>
        <begin position="77"/>
        <end position="119"/>
    </location>
</feature>
<feature type="domain" description="Peptidase S74" evidence="4">
    <location>
        <begin position="835"/>
        <end position="953"/>
    </location>
</feature>
<gene>
    <name evidence="5" type="ORF">OSY_079</name>
</gene>
<dbReference type="PANTHER" id="PTHR34491:SF74">
    <property type="entry name" value="DUF4456 DOMAIN-CONTAINING PROTEIN"/>
    <property type="match status" value="1"/>
</dbReference>
<evidence type="ECO:0000259" key="4">
    <source>
        <dbReference type="PROSITE" id="PS51688"/>
    </source>
</evidence>
<sequence>MAITTKIIVQQILNIDDTKATASKFPRYTVTLGNSISSITANELVSSIEATAKSAAAAKDSEIAAKTSELNAKNSEQEAAISAEASEASATQSATSATQSATSANKSAESAAAAKISETNAKTSEDKAKTSEINAKASEDKAKTSEINAKASEDKAKISETNAAASAAVAKISEDKAKISETNAAASAADSSGFRNEAETFSTQAATSASAAKTSETNAKTSETNAKTSETKAKDSETNAASSATSASQSVTTIQGLKSDVEQLKSDTQLIKDSAVGETTALKADVEKLKSDTQTIKDSAVSETQAIKDAAVGETTALKADVEKLKSDTQTIKDSAVSETQAIKDAAVSETTVLKDAAAISATQAGNSAVEAGQQASNAASSAQSASTDAGRAEVAAGKAEGIIGKSLLKENNLSDLSDINASRQTLLIDSLVQDGVHTFLYSHNRLYRFVMRDDGLIVLQKNINGDGISWESLPLSIIAGGTGADTLEGARYNLGVDRLFQTSGETVLYSPNKNKYLTIPDGGDHWGVYDATTNQWLPLGIQFGGTGAKDANGIRNNIGLGEKHAPKFLSLNVENETENANTANAGIYHSKLKNTQGEDIGSSQSYFETQVGVGKHTIGVFHNNLFHYYQFNENGTFSGAKSISLAPGAGIYADGNERNASQLFSTMNPPINTWTGVSRYNWYDDYAIAGLIRRGDTHIESFGIELYQAGIQAYMHKFYPDGRTHSAQYTGKTQQMGWDDPNYWGNALVWGEIIPNNDGGWAPGLSWGTQSTGGYPIRATWGLIPQGNNAWPFCSLRLRGDGNFFCNFQFQPASNDITTWSSSGNFIFQKAANSDRDLKHDIIYTDGKESYDRVMQWLPTMFKYNGSNIQRFGLIAQDLLKIDPEYVKLIPGGDIFADVIGVNEEGEEYVDRQIVVDKADDTLALDNNVIMADLACAFRYQADKVNKLEQELTELKKLVSELIKPDNS</sequence>
<comment type="subcellular location">
    <subcellularLocation>
        <location evidence="1">Virion</location>
    </subcellularLocation>
</comment>
<dbReference type="InterPro" id="IPR030392">
    <property type="entry name" value="S74_ICA"/>
</dbReference>
<feature type="compositionally biased region" description="Polar residues" evidence="3">
    <location>
        <begin position="180"/>
        <end position="194"/>
    </location>
</feature>
<dbReference type="Proteomes" id="UP000225365">
    <property type="component" value="Segment"/>
</dbReference>
<organism evidence="5 6">
    <name type="scientific">Escherichia phage OSYSP</name>
    <dbReference type="NCBI Taxonomy" id="2020879"/>
    <lineage>
        <taxon>Viruses</taxon>
        <taxon>Duplodnaviria</taxon>
        <taxon>Heunggongvirae</taxon>
        <taxon>Uroviricota</taxon>
        <taxon>Caudoviricetes</taxon>
        <taxon>Demerecviridae</taxon>
        <taxon>Markadamsvirinae</taxon>
        <taxon>Tequintavirus</taxon>
        <taxon>Tequintavirus OSYSP</taxon>
    </lineage>
</organism>
<proteinExistence type="predicted"/>
<evidence type="ECO:0000313" key="6">
    <source>
        <dbReference type="Proteomes" id="UP000225365"/>
    </source>
</evidence>
<dbReference type="EMBL" id="MF402939">
    <property type="protein sequence ID" value="ASM62939.1"/>
    <property type="molecule type" value="Genomic_DNA"/>
</dbReference>
<dbReference type="PANTHER" id="PTHR34491">
    <property type="entry name" value="A-TYPE INCLUSION PROTEIN, PUTATIVE-RELATED"/>
    <property type="match status" value="1"/>
</dbReference>
<keyword evidence="6" id="KW-1185">Reference proteome</keyword>
<dbReference type="Pfam" id="PF13884">
    <property type="entry name" value="Peptidase_S74"/>
    <property type="match status" value="1"/>
</dbReference>
<accession>A0A221J880</accession>
<protein>
    <submittedName>
        <fullName evidence="5">Putative tail tip protein</fullName>
    </submittedName>
</protein>
<keyword evidence="2" id="KW-0946">Virion</keyword>
<evidence type="ECO:0000256" key="2">
    <source>
        <dbReference type="ARBA" id="ARBA00022732"/>
    </source>
</evidence>
<evidence type="ECO:0000256" key="1">
    <source>
        <dbReference type="ARBA" id="ARBA00004328"/>
    </source>
</evidence>
<feature type="region of interest" description="Disordered" evidence="3">
    <location>
        <begin position="68"/>
        <end position="253"/>
    </location>
</feature>
<dbReference type="Gene3D" id="1.20.5.1700">
    <property type="match status" value="1"/>
</dbReference>
<evidence type="ECO:0000256" key="3">
    <source>
        <dbReference type="SAM" id="MobiDB-lite"/>
    </source>
</evidence>
<feature type="compositionally biased region" description="Low complexity" evidence="3">
    <location>
        <begin position="199"/>
        <end position="222"/>
    </location>
</feature>
<name>A0A221J880_9CAUD</name>